<sequence length="407" mass="44664">MDPSTPLAPAPEGVVPDFHSITPLQIELAVVFCVTFGIATILLLLRLYTGFHLTKQLGWDALLIVLSWMASLAFFVIMVVAFPVGWGRNNYNVTMGQFQEYLNLLQGLTFTYIWPPTLAKLSLLIMYYRIDPAMGFRYCAYLAALVVLAPTIVYTVLFAGPCNPTTGDLQCLNGIVVAQATTNIVSDVVLIAMPLQMTIQLNMPRRQKITLGCLMTFGSFVVIFSIIRTAFIHTFTTNPDVTYTQAYVAVWPCLELNFGIICNCLAMLQPFLRAHMPRLADKIMGTGGSVDSPHGDGGGGGRHHHHNNKERGMMGDENLVTIGKLSARRPWLRGDRGTHSYVLHSIDKSNMRSSLEEAGGGDNGAAAAADGSRGPIRVTDEVRVEISRTKGDKEDTASERRMMDDSS</sequence>
<dbReference type="GO" id="GO:0016020">
    <property type="term" value="C:membrane"/>
    <property type="evidence" value="ECO:0007669"/>
    <property type="project" value="UniProtKB-SubCell"/>
</dbReference>
<feature type="transmembrane region" description="Helical" evidence="7">
    <location>
        <begin position="61"/>
        <end position="84"/>
    </location>
</feature>
<feature type="region of interest" description="Disordered" evidence="6">
    <location>
        <begin position="353"/>
        <end position="407"/>
    </location>
</feature>
<feature type="transmembrane region" description="Helical" evidence="7">
    <location>
        <begin position="28"/>
        <end position="49"/>
    </location>
</feature>
<evidence type="ECO:0000256" key="4">
    <source>
        <dbReference type="ARBA" id="ARBA00023136"/>
    </source>
</evidence>
<dbReference type="RefSeq" id="XP_046011239.1">
    <property type="nucleotide sequence ID" value="XM_046150034.1"/>
</dbReference>
<evidence type="ECO:0000256" key="2">
    <source>
        <dbReference type="ARBA" id="ARBA00022692"/>
    </source>
</evidence>
<dbReference type="OrthoDB" id="5401779at2759"/>
<organism evidence="9 10">
    <name type="scientific">Microdochium trichocladiopsis</name>
    <dbReference type="NCBI Taxonomy" id="1682393"/>
    <lineage>
        <taxon>Eukaryota</taxon>
        <taxon>Fungi</taxon>
        <taxon>Dikarya</taxon>
        <taxon>Ascomycota</taxon>
        <taxon>Pezizomycotina</taxon>
        <taxon>Sordariomycetes</taxon>
        <taxon>Xylariomycetidae</taxon>
        <taxon>Xylariales</taxon>
        <taxon>Microdochiaceae</taxon>
        <taxon>Microdochium</taxon>
    </lineage>
</organism>
<feature type="transmembrane region" description="Helical" evidence="7">
    <location>
        <begin position="104"/>
        <end position="128"/>
    </location>
</feature>
<dbReference type="PANTHER" id="PTHR33048">
    <property type="entry name" value="PTH11-LIKE INTEGRAL MEMBRANE PROTEIN (AFU_ORTHOLOGUE AFUA_5G11245)"/>
    <property type="match status" value="1"/>
</dbReference>
<gene>
    <name evidence="9" type="ORF">B0I36DRAFT_244149</name>
</gene>
<keyword evidence="4 7" id="KW-0472">Membrane</keyword>
<feature type="region of interest" description="Disordered" evidence="6">
    <location>
        <begin position="285"/>
        <end position="314"/>
    </location>
</feature>
<dbReference type="Pfam" id="PF20684">
    <property type="entry name" value="Fung_rhodopsin"/>
    <property type="match status" value="1"/>
</dbReference>
<comment type="subcellular location">
    <subcellularLocation>
        <location evidence="1">Membrane</location>
        <topology evidence="1">Multi-pass membrane protein</topology>
    </subcellularLocation>
</comment>
<comment type="similarity">
    <text evidence="5">Belongs to the SAT4 family.</text>
</comment>
<evidence type="ECO:0000259" key="8">
    <source>
        <dbReference type="Pfam" id="PF20684"/>
    </source>
</evidence>
<evidence type="ECO:0000256" key="1">
    <source>
        <dbReference type="ARBA" id="ARBA00004141"/>
    </source>
</evidence>
<keyword evidence="2 7" id="KW-0812">Transmembrane</keyword>
<proteinExistence type="inferred from homology"/>
<dbReference type="InterPro" id="IPR052337">
    <property type="entry name" value="SAT4-like"/>
</dbReference>
<keyword evidence="10" id="KW-1185">Reference proteome</keyword>
<evidence type="ECO:0000256" key="6">
    <source>
        <dbReference type="SAM" id="MobiDB-lite"/>
    </source>
</evidence>
<comment type="caution">
    <text evidence="9">The sequence shown here is derived from an EMBL/GenBank/DDBJ whole genome shotgun (WGS) entry which is preliminary data.</text>
</comment>
<evidence type="ECO:0000256" key="3">
    <source>
        <dbReference type="ARBA" id="ARBA00022989"/>
    </source>
</evidence>
<feature type="domain" description="Rhodopsin" evidence="8">
    <location>
        <begin position="45"/>
        <end position="273"/>
    </location>
</feature>
<dbReference type="EMBL" id="JAGTJQ010000006">
    <property type="protein sequence ID" value="KAH7028951.1"/>
    <property type="molecule type" value="Genomic_DNA"/>
</dbReference>
<feature type="transmembrane region" description="Helical" evidence="7">
    <location>
        <begin position="172"/>
        <end position="197"/>
    </location>
</feature>
<reference evidence="9" key="1">
    <citation type="journal article" date="2021" name="Nat. Commun.">
        <title>Genetic determinants of endophytism in the Arabidopsis root mycobiome.</title>
        <authorList>
            <person name="Mesny F."/>
            <person name="Miyauchi S."/>
            <person name="Thiergart T."/>
            <person name="Pickel B."/>
            <person name="Atanasova L."/>
            <person name="Karlsson M."/>
            <person name="Huettel B."/>
            <person name="Barry K.W."/>
            <person name="Haridas S."/>
            <person name="Chen C."/>
            <person name="Bauer D."/>
            <person name="Andreopoulos W."/>
            <person name="Pangilinan J."/>
            <person name="LaButti K."/>
            <person name="Riley R."/>
            <person name="Lipzen A."/>
            <person name="Clum A."/>
            <person name="Drula E."/>
            <person name="Henrissat B."/>
            <person name="Kohler A."/>
            <person name="Grigoriev I.V."/>
            <person name="Martin F.M."/>
            <person name="Hacquard S."/>
        </authorList>
    </citation>
    <scope>NUCLEOTIDE SEQUENCE</scope>
    <source>
        <strain evidence="9">MPI-CAGE-CH-0230</strain>
    </source>
</reference>
<dbReference type="AlphaFoldDB" id="A0A9P8Y3D7"/>
<feature type="transmembrane region" description="Helical" evidence="7">
    <location>
        <begin position="247"/>
        <end position="268"/>
    </location>
</feature>
<dbReference type="InterPro" id="IPR049326">
    <property type="entry name" value="Rhodopsin_dom_fungi"/>
</dbReference>
<protein>
    <recommendedName>
        <fullName evidence="8">Rhodopsin domain-containing protein</fullName>
    </recommendedName>
</protein>
<feature type="compositionally biased region" description="Basic and acidic residues" evidence="6">
    <location>
        <begin position="378"/>
        <end position="407"/>
    </location>
</feature>
<feature type="transmembrane region" description="Helical" evidence="7">
    <location>
        <begin position="209"/>
        <end position="227"/>
    </location>
</feature>
<accession>A0A9P8Y3D7</accession>
<keyword evidence="3 7" id="KW-1133">Transmembrane helix</keyword>
<evidence type="ECO:0000256" key="7">
    <source>
        <dbReference type="SAM" id="Phobius"/>
    </source>
</evidence>
<evidence type="ECO:0000313" key="9">
    <source>
        <dbReference type="EMBL" id="KAH7028951.1"/>
    </source>
</evidence>
<dbReference type="Proteomes" id="UP000756346">
    <property type="component" value="Unassembled WGS sequence"/>
</dbReference>
<dbReference type="GeneID" id="70179580"/>
<feature type="transmembrane region" description="Helical" evidence="7">
    <location>
        <begin position="140"/>
        <end position="160"/>
    </location>
</feature>
<evidence type="ECO:0000313" key="10">
    <source>
        <dbReference type="Proteomes" id="UP000756346"/>
    </source>
</evidence>
<evidence type="ECO:0000256" key="5">
    <source>
        <dbReference type="ARBA" id="ARBA00038359"/>
    </source>
</evidence>
<name>A0A9P8Y3D7_9PEZI</name>
<dbReference type="PANTHER" id="PTHR33048:SF129">
    <property type="entry name" value="INTEGRAL MEMBRANE PROTEIN-RELATED"/>
    <property type="match status" value="1"/>
</dbReference>